<reference evidence="2 3" key="1">
    <citation type="submission" date="2018-06" db="EMBL/GenBank/DDBJ databases">
        <authorList>
            <consortium name="Pathogen Informatics"/>
            <person name="Doyle S."/>
        </authorList>
    </citation>
    <scope>NUCLEOTIDE SEQUENCE [LARGE SCALE GENOMIC DNA]</scope>
    <source>
        <strain evidence="2 3">NCTC10082</strain>
    </source>
</reference>
<evidence type="ECO:0000313" key="3">
    <source>
        <dbReference type="Proteomes" id="UP000255164"/>
    </source>
</evidence>
<name>A0A2X6ISZ7_ECOLX</name>
<dbReference type="Gene3D" id="3.10.450.40">
    <property type="match status" value="1"/>
</dbReference>
<dbReference type="EMBL" id="UFZA01000002">
    <property type="protein sequence ID" value="STE71641.1"/>
    <property type="molecule type" value="Genomic_DNA"/>
</dbReference>
<proteinExistence type="predicted"/>
<dbReference type="InterPro" id="IPR007048">
    <property type="entry name" value="IraD/Gp25-like"/>
</dbReference>
<dbReference type="Proteomes" id="UP000255164">
    <property type="component" value="Unassembled WGS sequence"/>
</dbReference>
<protein>
    <submittedName>
        <fullName evidence="2">Baseplate assembly protein W</fullName>
    </submittedName>
</protein>
<accession>A0A2X6ISZ7</accession>
<evidence type="ECO:0000313" key="2">
    <source>
        <dbReference type="EMBL" id="STE71641.1"/>
    </source>
</evidence>
<evidence type="ECO:0000256" key="1">
    <source>
        <dbReference type="SAM" id="MobiDB-lite"/>
    </source>
</evidence>
<feature type="region of interest" description="Disordered" evidence="1">
    <location>
        <begin position="1"/>
        <end position="21"/>
    </location>
</feature>
<feature type="compositionally biased region" description="Polar residues" evidence="1">
    <location>
        <begin position="1"/>
        <end position="15"/>
    </location>
</feature>
<gene>
    <name evidence="2" type="ORF">NCTC10082_04533</name>
</gene>
<dbReference type="SUPFAM" id="SSF160719">
    <property type="entry name" value="gpW/gp25-like"/>
    <property type="match status" value="1"/>
</dbReference>
<organism evidence="2 3">
    <name type="scientific">Escherichia coli</name>
    <dbReference type="NCBI Taxonomy" id="562"/>
    <lineage>
        <taxon>Bacteria</taxon>
        <taxon>Pseudomonadati</taxon>
        <taxon>Pseudomonadota</taxon>
        <taxon>Gammaproteobacteria</taxon>
        <taxon>Enterobacterales</taxon>
        <taxon>Enterobacteriaceae</taxon>
        <taxon>Escherichia</taxon>
    </lineage>
</organism>
<dbReference type="AlphaFoldDB" id="A0A2X6ISZ7"/>
<sequence>MSGRGNTTTEPTNGVNMLGMDRNTGKPLSGVDHICQSIVDILTTPLGTRVMLPEYGSKLFDLVDNPTDPSLAMRIMMESAGAIARWEPRVRIDRINVLAVDIGKITILIIATDIETQQRLEFNNMELIF</sequence>
<dbReference type="Pfam" id="PF04965">
    <property type="entry name" value="GPW_gp25"/>
    <property type="match status" value="1"/>
</dbReference>